<protein>
    <submittedName>
        <fullName evidence="1">Uncharacterized protein</fullName>
    </submittedName>
</protein>
<sequence>MDLFQDGSNEDTDFRNVVLRLQETSLLKVPWTKKKNKKENIQMADVGKRLLQQPMKRKLRDAEHIMRGSSLPLLQLSLEGKSKGREYREGQEGTR</sequence>
<accession>A0AAV4JAX9</accession>
<comment type="caution">
    <text evidence="1">The sequence shown here is derived from an EMBL/GenBank/DDBJ whole genome shotgun (WGS) entry which is preliminary data.</text>
</comment>
<organism evidence="1 2">
    <name type="scientific">Elysia marginata</name>
    <dbReference type="NCBI Taxonomy" id="1093978"/>
    <lineage>
        <taxon>Eukaryota</taxon>
        <taxon>Metazoa</taxon>
        <taxon>Spiralia</taxon>
        <taxon>Lophotrochozoa</taxon>
        <taxon>Mollusca</taxon>
        <taxon>Gastropoda</taxon>
        <taxon>Heterobranchia</taxon>
        <taxon>Euthyneura</taxon>
        <taxon>Panpulmonata</taxon>
        <taxon>Sacoglossa</taxon>
        <taxon>Placobranchoidea</taxon>
        <taxon>Plakobranchidae</taxon>
        <taxon>Elysia</taxon>
    </lineage>
</organism>
<evidence type="ECO:0000313" key="1">
    <source>
        <dbReference type="EMBL" id="GFS19967.1"/>
    </source>
</evidence>
<name>A0AAV4JAX9_9GAST</name>
<dbReference type="EMBL" id="BMAT01003093">
    <property type="protein sequence ID" value="GFS19967.1"/>
    <property type="molecule type" value="Genomic_DNA"/>
</dbReference>
<reference evidence="1 2" key="1">
    <citation type="journal article" date="2021" name="Elife">
        <title>Chloroplast acquisition without the gene transfer in kleptoplastic sea slugs, Plakobranchus ocellatus.</title>
        <authorList>
            <person name="Maeda T."/>
            <person name="Takahashi S."/>
            <person name="Yoshida T."/>
            <person name="Shimamura S."/>
            <person name="Takaki Y."/>
            <person name="Nagai Y."/>
            <person name="Toyoda A."/>
            <person name="Suzuki Y."/>
            <person name="Arimoto A."/>
            <person name="Ishii H."/>
            <person name="Satoh N."/>
            <person name="Nishiyama T."/>
            <person name="Hasebe M."/>
            <person name="Maruyama T."/>
            <person name="Minagawa J."/>
            <person name="Obokata J."/>
            <person name="Shigenobu S."/>
        </authorList>
    </citation>
    <scope>NUCLEOTIDE SEQUENCE [LARGE SCALE GENOMIC DNA]</scope>
</reference>
<keyword evidence="2" id="KW-1185">Reference proteome</keyword>
<dbReference type="Proteomes" id="UP000762676">
    <property type="component" value="Unassembled WGS sequence"/>
</dbReference>
<evidence type="ECO:0000313" key="2">
    <source>
        <dbReference type="Proteomes" id="UP000762676"/>
    </source>
</evidence>
<proteinExistence type="predicted"/>
<dbReference type="AlphaFoldDB" id="A0AAV4JAX9"/>
<gene>
    <name evidence="1" type="ORF">ElyMa_001558000</name>
</gene>